<keyword evidence="3" id="KW-1185">Reference proteome</keyword>
<protein>
    <submittedName>
        <fullName evidence="2">Pyridoxamine 5'-phosphate oxidase</fullName>
    </submittedName>
</protein>
<dbReference type="InterPro" id="IPR055343">
    <property type="entry name" value="CREG_beta-barrel"/>
</dbReference>
<feature type="domain" description="CREG-like beta-barrel" evidence="1">
    <location>
        <begin position="11"/>
        <end position="150"/>
    </location>
</feature>
<dbReference type="Gene3D" id="2.30.110.10">
    <property type="entry name" value="Electron Transport, Fmn-binding Protein, Chain A"/>
    <property type="match status" value="1"/>
</dbReference>
<dbReference type="AlphaFoldDB" id="A0A517NMJ7"/>
<dbReference type="PANTHER" id="PTHR13343:SF17">
    <property type="entry name" value="CELLULAR REPRESSOR OF E1A-STIMULATED GENES, ISOFORM A"/>
    <property type="match status" value="1"/>
</dbReference>
<dbReference type="RefSeq" id="WP_145415909.1">
    <property type="nucleotide sequence ID" value="NZ_CP036526.1"/>
</dbReference>
<dbReference type="Pfam" id="PF13883">
    <property type="entry name" value="CREG_beta-barrel"/>
    <property type="match status" value="1"/>
</dbReference>
<evidence type="ECO:0000313" key="3">
    <source>
        <dbReference type="Proteomes" id="UP000319817"/>
    </source>
</evidence>
<accession>A0A517NMJ7</accession>
<dbReference type="OrthoDB" id="9814594at2"/>
<gene>
    <name evidence="2" type="ORF">K239x_02940</name>
</gene>
<sequence>MTDQPTNDHPAKQILQSAFVGSLGTLSSGGSPFVTLVTVASSSPTQLVMLLSGLAKHTENLNSNKQCSLLLVQPGGENGNPLEGARLSVVGDVVRLPRDADAKEREKFLETHPEAAMYADFGDFSIYRMDIREAHLVAGFGRIETLTADQLSA</sequence>
<dbReference type="EMBL" id="CP036526">
    <property type="protein sequence ID" value="QDT08356.1"/>
    <property type="molecule type" value="Genomic_DNA"/>
</dbReference>
<name>A0A517NMJ7_9BACT</name>
<dbReference type="InterPro" id="IPR012349">
    <property type="entry name" value="Split_barrel_FMN-bd"/>
</dbReference>
<reference evidence="2 3" key="1">
    <citation type="submission" date="2019-02" db="EMBL/GenBank/DDBJ databases">
        <title>Deep-cultivation of Planctomycetes and their phenomic and genomic characterization uncovers novel biology.</title>
        <authorList>
            <person name="Wiegand S."/>
            <person name="Jogler M."/>
            <person name="Boedeker C."/>
            <person name="Pinto D."/>
            <person name="Vollmers J."/>
            <person name="Rivas-Marin E."/>
            <person name="Kohn T."/>
            <person name="Peeters S.H."/>
            <person name="Heuer A."/>
            <person name="Rast P."/>
            <person name="Oberbeckmann S."/>
            <person name="Bunk B."/>
            <person name="Jeske O."/>
            <person name="Meyerdierks A."/>
            <person name="Storesund J.E."/>
            <person name="Kallscheuer N."/>
            <person name="Luecker S."/>
            <person name="Lage O.M."/>
            <person name="Pohl T."/>
            <person name="Merkel B.J."/>
            <person name="Hornburger P."/>
            <person name="Mueller R.-W."/>
            <person name="Bruemmer F."/>
            <person name="Labrenz M."/>
            <person name="Spormann A.M."/>
            <person name="Op den Camp H."/>
            <person name="Overmann J."/>
            <person name="Amann R."/>
            <person name="Jetten M.S.M."/>
            <person name="Mascher T."/>
            <person name="Medema M.H."/>
            <person name="Devos D.P."/>
            <person name="Kaster A.-K."/>
            <person name="Ovreas L."/>
            <person name="Rohde M."/>
            <person name="Galperin M.Y."/>
            <person name="Jogler C."/>
        </authorList>
    </citation>
    <scope>NUCLEOTIDE SEQUENCE [LARGE SCALE GENOMIC DNA]</scope>
    <source>
        <strain evidence="2 3">K23_9</strain>
    </source>
</reference>
<evidence type="ECO:0000313" key="2">
    <source>
        <dbReference type="EMBL" id="QDT08356.1"/>
    </source>
</evidence>
<dbReference type="InterPro" id="IPR014419">
    <property type="entry name" value="HutZ"/>
</dbReference>
<dbReference type="PANTHER" id="PTHR13343">
    <property type="entry name" value="CREG1 PROTEIN"/>
    <property type="match status" value="1"/>
</dbReference>
<dbReference type="SUPFAM" id="SSF50475">
    <property type="entry name" value="FMN-binding split barrel"/>
    <property type="match status" value="1"/>
</dbReference>
<dbReference type="GO" id="GO:0005737">
    <property type="term" value="C:cytoplasm"/>
    <property type="evidence" value="ECO:0007669"/>
    <property type="project" value="UniProtKB-ARBA"/>
</dbReference>
<dbReference type="PIRSF" id="PIRSF004633">
    <property type="entry name" value="UCP_PLP_oxd"/>
    <property type="match status" value="1"/>
</dbReference>
<organism evidence="2 3">
    <name type="scientific">Stieleria marina</name>
    <dbReference type="NCBI Taxonomy" id="1930275"/>
    <lineage>
        <taxon>Bacteria</taxon>
        <taxon>Pseudomonadati</taxon>
        <taxon>Planctomycetota</taxon>
        <taxon>Planctomycetia</taxon>
        <taxon>Pirellulales</taxon>
        <taxon>Pirellulaceae</taxon>
        <taxon>Stieleria</taxon>
    </lineage>
</organism>
<proteinExistence type="predicted"/>
<dbReference type="Proteomes" id="UP000319817">
    <property type="component" value="Chromosome"/>
</dbReference>
<evidence type="ECO:0000259" key="1">
    <source>
        <dbReference type="Pfam" id="PF13883"/>
    </source>
</evidence>